<evidence type="ECO:0000256" key="1">
    <source>
        <dbReference type="SAM" id="MobiDB-lite"/>
    </source>
</evidence>
<comment type="caution">
    <text evidence="2">The sequence shown here is derived from an EMBL/GenBank/DDBJ whole genome shotgun (WGS) entry which is preliminary data.</text>
</comment>
<organism evidence="2 3">
    <name type="scientific">Antribacter soli</name>
    <dbReference type="NCBI Taxonomy" id="2910976"/>
    <lineage>
        <taxon>Bacteria</taxon>
        <taxon>Bacillati</taxon>
        <taxon>Actinomycetota</taxon>
        <taxon>Actinomycetes</taxon>
        <taxon>Micrococcales</taxon>
        <taxon>Promicromonosporaceae</taxon>
        <taxon>Antribacter</taxon>
    </lineage>
</organism>
<evidence type="ECO:0000313" key="3">
    <source>
        <dbReference type="Proteomes" id="UP001165405"/>
    </source>
</evidence>
<sequence length="314" mass="33825">MTAASTATAVTSHAPIRTSPTTLQTRPVRGLPRTHEPHLATARGLRRILVAILIAGPEGWSTHPDVPALVRFCEAKYALLARRYGQTPQDAIVAAFEVLRLPSTLDADDPWGVVTRAVQRTLQAADRADRLLCSVDHARRLMSSGDRDVERFSDLTPDGTVPVVVERFAPPAAAGGEQSAGPARPPSDTVSVRETITHRDVRIGLITVRTVLSAAGWPPDDARVALEYVCHGLREAGNPGSAFDALRRDLTPLHLLDIDHRTWTRLCHALLGHPGRPGMLHKATCGARPVDLLADTRLMADLVLTAPGPAVRHG</sequence>
<dbReference type="EMBL" id="JAKGSG010000069">
    <property type="protein sequence ID" value="MCF4123701.1"/>
    <property type="molecule type" value="Genomic_DNA"/>
</dbReference>
<dbReference type="AlphaFoldDB" id="A0AA41QIL0"/>
<feature type="region of interest" description="Disordered" evidence="1">
    <location>
        <begin position="1"/>
        <end position="34"/>
    </location>
</feature>
<gene>
    <name evidence="2" type="ORF">L1785_22325</name>
</gene>
<dbReference type="RefSeq" id="WP_236091448.1">
    <property type="nucleotide sequence ID" value="NZ_JAKGSG010000069.1"/>
</dbReference>
<name>A0AA41QIL0_9MICO</name>
<evidence type="ECO:0000313" key="2">
    <source>
        <dbReference type="EMBL" id="MCF4123701.1"/>
    </source>
</evidence>
<proteinExistence type="predicted"/>
<feature type="compositionally biased region" description="Low complexity" evidence="1">
    <location>
        <begin position="1"/>
        <end position="12"/>
    </location>
</feature>
<dbReference type="Proteomes" id="UP001165405">
    <property type="component" value="Unassembled WGS sequence"/>
</dbReference>
<reference evidence="2" key="1">
    <citation type="submission" date="2022-01" db="EMBL/GenBank/DDBJ databases">
        <title>Antribacter sp. nov., isolated from Guizhou of China.</title>
        <authorList>
            <person name="Chengliang C."/>
            <person name="Ya Z."/>
        </authorList>
    </citation>
    <scope>NUCLEOTIDE SEQUENCE</scope>
    <source>
        <strain evidence="2">KLBMP 9083</strain>
    </source>
</reference>
<keyword evidence="3" id="KW-1185">Reference proteome</keyword>
<protein>
    <submittedName>
        <fullName evidence="2">Uncharacterized protein</fullName>
    </submittedName>
</protein>
<accession>A0AA41QIL0</accession>